<dbReference type="GO" id="GO:0006281">
    <property type="term" value="P:DNA repair"/>
    <property type="evidence" value="ECO:0007669"/>
    <property type="project" value="UniProtKB-ARBA"/>
</dbReference>
<dbReference type="GO" id="GO:0005634">
    <property type="term" value="C:nucleus"/>
    <property type="evidence" value="ECO:0007669"/>
    <property type="project" value="TreeGrafter"/>
</dbReference>
<dbReference type="CDD" id="cd09870">
    <property type="entry name" value="PIN_YEN1"/>
    <property type="match status" value="1"/>
</dbReference>
<dbReference type="FunCoup" id="Q6CYD2">
    <property type="interactions" value="101"/>
</dbReference>
<feature type="compositionally biased region" description="Basic residues" evidence="1">
    <location>
        <begin position="500"/>
        <end position="511"/>
    </location>
</feature>
<dbReference type="GO" id="GO:0008409">
    <property type="term" value="F:5'-3' exonuclease activity"/>
    <property type="evidence" value="ECO:0007669"/>
    <property type="project" value="TreeGrafter"/>
</dbReference>
<evidence type="ECO:0000313" key="3">
    <source>
        <dbReference type="EMBL" id="CAH02645.1"/>
    </source>
</evidence>
<dbReference type="PRINTS" id="PR00853">
    <property type="entry name" value="XPGRADSUPER"/>
</dbReference>
<dbReference type="eggNOG" id="KOG2520">
    <property type="taxonomic scope" value="Eukaryota"/>
</dbReference>
<feature type="domain" description="XPG-I" evidence="2">
    <location>
        <begin position="131"/>
        <end position="209"/>
    </location>
</feature>
<dbReference type="STRING" id="284590.Q6CYD2"/>
<dbReference type="Pfam" id="PF00867">
    <property type="entry name" value="XPG_I"/>
    <property type="match status" value="1"/>
</dbReference>
<dbReference type="InterPro" id="IPR036279">
    <property type="entry name" value="5-3_exonuclease_C_sf"/>
</dbReference>
<dbReference type="InterPro" id="IPR006084">
    <property type="entry name" value="XPG/Rad2"/>
</dbReference>
<evidence type="ECO:0000313" key="4">
    <source>
        <dbReference type="Proteomes" id="UP000000598"/>
    </source>
</evidence>
<keyword evidence="4" id="KW-1185">Reference proteome</keyword>
<proteinExistence type="predicted"/>
<dbReference type="GO" id="GO:0005737">
    <property type="term" value="C:cytoplasm"/>
    <property type="evidence" value="ECO:0007669"/>
    <property type="project" value="TreeGrafter"/>
</dbReference>
<dbReference type="EMBL" id="CR382121">
    <property type="protein sequence ID" value="CAH02645.1"/>
    <property type="molecule type" value="Genomic_DNA"/>
</dbReference>
<organism evidence="3 4">
    <name type="scientific">Kluyveromyces lactis (strain ATCC 8585 / CBS 2359 / DSM 70799 / NBRC 1267 / NRRL Y-1140 / WM37)</name>
    <name type="common">Yeast</name>
    <name type="synonym">Candida sphaerica</name>
    <dbReference type="NCBI Taxonomy" id="284590"/>
    <lineage>
        <taxon>Eukaryota</taxon>
        <taxon>Fungi</taxon>
        <taxon>Dikarya</taxon>
        <taxon>Ascomycota</taxon>
        <taxon>Saccharomycotina</taxon>
        <taxon>Saccharomycetes</taxon>
        <taxon>Saccharomycetales</taxon>
        <taxon>Saccharomycetaceae</taxon>
        <taxon>Kluyveromyces</taxon>
    </lineage>
</organism>
<feature type="region of interest" description="Disordered" evidence="1">
    <location>
        <begin position="495"/>
        <end position="521"/>
    </location>
</feature>
<dbReference type="Gene3D" id="1.10.150.20">
    <property type="entry name" value="5' to 3' exonuclease, C-terminal subdomain"/>
    <property type="match status" value="1"/>
</dbReference>
<dbReference type="SMART" id="SM00484">
    <property type="entry name" value="XPGI"/>
    <property type="match status" value="1"/>
</dbReference>
<gene>
    <name evidence="3" type="ORF">KLLA0_A01320g</name>
</gene>
<protein>
    <submittedName>
        <fullName evidence="3">KLLA0A01320p</fullName>
    </submittedName>
</protein>
<dbReference type="GO" id="GO:0008821">
    <property type="term" value="F:crossover junction DNA endonuclease activity"/>
    <property type="evidence" value="ECO:0007669"/>
    <property type="project" value="InterPro"/>
</dbReference>
<dbReference type="Proteomes" id="UP000000598">
    <property type="component" value="Chromosome A"/>
</dbReference>
<dbReference type="AlphaFoldDB" id="Q6CYD2"/>
<dbReference type="Gene3D" id="3.40.50.1010">
    <property type="entry name" value="5'-nuclease"/>
    <property type="match status" value="1"/>
</dbReference>
<dbReference type="KEGG" id="kla:KLLA0_A01320g"/>
<dbReference type="SUPFAM" id="SSF88723">
    <property type="entry name" value="PIN domain-like"/>
    <property type="match status" value="1"/>
</dbReference>
<dbReference type="SUPFAM" id="SSF47807">
    <property type="entry name" value="5' to 3' exonuclease, C-terminal subdomain"/>
    <property type="match status" value="1"/>
</dbReference>
<dbReference type="InterPro" id="IPR006086">
    <property type="entry name" value="XPG-I_dom"/>
</dbReference>
<dbReference type="PANTHER" id="PTHR11081">
    <property type="entry name" value="FLAP ENDONUCLEASE FAMILY MEMBER"/>
    <property type="match status" value="1"/>
</dbReference>
<name>Q6CYD2_KLULA</name>
<dbReference type="OMA" id="IMHYFHP"/>
<dbReference type="PANTHER" id="PTHR11081:SF72">
    <property type="entry name" value="HOLLIDAY JUNCTION RESOLVASE YEN1"/>
    <property type="match status" value="1"/>
</dbReference>
<dbReference type="GO" id="GO:0017108">
    <property type="term" value="F:5'-flap endonuclease activity"/>
    <property type="evidence" value="ECO:0007669"/>
    <property type="project" value="TreeGrafter"/>
</dbReference>
<sequence length="584" mass="67619">MGSSELWNQISQYNVPRVAFKQFVAEFVEKNGRFPRIAIDGYLWLFECGYFDEPQNKSKTLLNWLRKLKEMLHLQCFIVIIFDGTFKLDGKRRKKRKVATLWDSYWLMRSMNRFNHDSVSYVDDYIIECCKLFNIQTINAPGEGEAQCAFLQLVGQVDFVLSNDADVLSFGASKVLKNYSKHGWQDLPNSSNSPVKSKQNERFVTFVDLDIIKDWDRDRFVLFNLLVGSDYNGGVKGLGGKRAAILSKSREPDISKKLPAVLADAKFEEKAKIQHKWEEFGEDILRTIKKNGKTLFGMNLKSMNSLSRFKDWPDVTVGLFYRDPIVQNFDLSSKPTHADVKFEEVEAFMKLNGIPRFLMNFDKWFHEFLHQCFIVSYIWKHPDPFNGNYRLTEYHEVSLCDGMHQYKEVCVRFKSFLFTEIQKEVEGTPKLQNAELPSRARFAKIDSANSPRKSPAKSTILRQKYPYYMWIPTGVIPKSLLIHLDKEIAAAKTSQALRLSSKKSSPKKTRGRSLSPQKNTLDRFLNKRQRTEGPMRDLISALLQEQTNESGIEQKEDREIINPNKAGIKILNIDLIDTESEEDL</sequence>
<dbReference type="CDD" id="cd09906">
    <property type="entry name" value="H3TH_YEN1"/>
    <property type="match status" value="1"/>
</dbReference>
<dbReference type="InParanoid" id="Q6CYD2"/>
<reference evidence="3 4" key="1">
    <citation type="journal article" date="2004" name="Nature">
        <title>Genome evolution in yeasts.</title>
        <authorList>
            <consortium name="Genolevures"/>
            <person name="Dujon B."/>
            <person name="Sherman D."/>
            <person name="Fischer G."/>
            <person name="Durrens P."/>
            <person name="Casaregola S."/>
            <person name="Lafontaine I."/>
            <person name="de Montigny J."/>
            <person name="Marck C."/>
            <person name="Neuveglise C."/>
            <person name="Talla E."/>
            <person name="Goffard N."/>
            <person name="Frangeul L."/>
            <person name="Aigle M."/>
            <person name="Anthouard V."/>
            <person name="Babour A."/>
            <person name="Barbe V."/>
            <person name="Barnay S."/>
            <person name="Blanchin S."/>
            <person name="Beckerich J.M."/>
            <person name="Beyne E."/>
            <person name="Bleykasten C."/>
            <person name="Boisrame A."/>
            <person name="Boyer J."/>
            <person name="Cattolico L."/>
            <person name="Confanioleri F."/>
            <person name="de Daruvar A."/>
            <person name="Despons L."/>
            <person name="Fabre E."/>
            <person name="Fairhead C."/>
            <person name="Ferry-Dumazet H."/>
            <person name="Groppi A."/>
            <person name="Hantraye F."/>
            <person name="Hennequin C."/>
            <person name="Jauniaux N."/>
            <person name="Joyet P."/>
            <person name="Kachouri R."/>
            <person name="Kerrest A."/>
            <person name="Koszul R."/>
            <person name="Lemaire M."/>
            <person name="Lesur I."/>
            <person name="Ma L."/>
            <person name="Muller H."/>
            <person name="Nicaud J.M."/>
            <person name="Nikolski M."/>
            <person name="Oztas S."/>
            <person name="Ozier-Kalogeropoulos O."/>
            <person name="Pellenz S."/>
            <person name="Potier S."/>
            <person name="Richard G.F."/>
            <person name="Straub M.L."/>
            <person name="Suleau A."/>
            <person name="Swennene D."/>
            <person name="Tekaia F."/>
            <person name="Wesolowski-Louvel M."/>
            <person name="Westhof E."/>
            <person name="Wirth B."/>
            <person name="Zeniou-Meyer M."/>
            <person name="Zivanovic I."/>
            <person name="Bolotin-Fukuhara M."/>
            <person name="Thierry A."/>
            <person name="Bouchier C."/>
            <person name="Caudron B."/>
            <person name="Scarpelli C."/>
            <person name="Gaillardin C."/>
            <person name="Weissenbach J."/>
            <person name="Wincker P."/>
            <person name="Souciet J.L."/>
        </authorList>
    </citation>
    <scope>NUCLEOTIDE SEQUENCE [LARGE SCALE GENOMIC DNA]</scope>
    <source>
        <strain evidence="4">ATCC 8585 / CBS 2359 / DSM 70799 / NBRC 1267 / NRRL Y-1140 / WM37</strain>
    </source>
</reference>
<evidence type="ECO:0000259" key="2">
    <source>
        <dbReference type="SMART" id="SM00484"/>
    </source>
</evidence>
<evidence type="ECO:0000256" key="1">
    <source>
        <dbReference type="SAM" id="MobiDB-lite"/>
    </source>
</evidence>
<dbReference type="PaxDb" id="284590-Q6CYD2"/>
<dbReference type="HOGENOM" id="CLU_016401_0_0_1"/>
<dbReference type="InterPro" id="IPR029060">
    <property type="entry name" value="PIN-like_dom_sf"/>
</dbReference>
<dbReference type="InterPro" id="IPR037316">
    <property type="entry name" value="Yen1_H3TH"/>
</dbReference>
<accession>Q6CYD2</accession>